<dbReference type="OrthoDB" id="2412610at2"/>
<protein>
    <recommendedName>
        <fullName evidence="4">DUF2140 domain-containing protein</fullName>
    </recommendedName>
</protein>
<evidence type="ECO:0000313" key="2">
    <source>
        <dbReference type="EMBL" id="ASN03980.1"/>
    </source>
</evidence>
<gene>
    <name evidence="2" type="ORF">CFK40_02680</name>
</gene>
<dbReference type="InterPro" id="IPR018672">
    <property type="entry name" value="DUF2140"/>
</dbReference>
<dbReference type="AlphaFoldDB" id="A0A221M8M5"/>
<dbReference type="EMBL" id="CP022437">
    <property type="protein sequence ID" value="ASN03980.1"/>
    <property type="molecule type" value="Genomic_DNA"/>
</dbReference>
<keyword evidence="1" id="KW-0472">Membrane</keyword>
<name>A0A221M8M5_9BACI</name>
<dbReference type="RefSeq" id="WP_089530550.1">
    <property type="nucleotide sequence ID" value="NZ_CP022437.1"/>
</dbReference>
<keyword evidence="1" id="KW-0812">Transmembrane</keyword>
<dbReference type="Pfam" id="PF09911">
    <property type="entry name" value="DUF2140"/>
    <property type="match status" value="1"/>
</dbReference>
<evidence type="ECO:0000256" key="1">
    <source>
        <dbReference type="SAM" id="Phobius"/>
    </source>
</evidence>
<feature type="transmembrane region" description="Helical" evidence="1">
    <location>
        <begin position="15"/>
        <end position="36"/>
    </location>
</feature>
<reference evidence="2 3" key="1">
    <citation type="journal article" date="2003" name="Int. J. Syst. Evol. Microbiol.">
        <title>Virgibacillus carmonensis sp. nov., Virgibacillus necropolis sp. nov. and Virgibacillus picturae sp. nov., three novel species isolated from deteriorated mural paintings, transfer of the species of the genus salibacillus to Virgibacillus, as Virgibacillus marismortui comb. nov. and Virgibacillus salexigens comb. nov., and emended description of the genus Virgibacillus.</title>
        <authorList>
            <person name="Heyrman J."/>
            <person name="Logan N.A."/>
            <person name="Busse H.J."/>
            <person name="Balcaen A."/>
            <person name="Lebbe L."/>
            <person name="Rodriguez-Diaz M."/>
            <person name="Swings J."/>
            <person name="De Vos P."/>
        </authorList>
    </citation>
    <scope>NUCLEOTIDE SEQUENCE [LARGE SCALE GENOMIC DNA]</scope>
    <source>
        <strain evidence="2 3">LMG 19488</strain>
    </source>
</reference>
<evidence type="ECO:0000313" key="3">
    <source>
        <dbReference type="Proteomes" id="UP000204391"/>
    </source>
</evidence>
<proteinExistence type="predicted"/>
<sequence>MKRRDKQLKSRWKKYFYILLTLNVVILFGIILLIFWPVSSSNIPSTEQVDEQKSSQFIVRTTRSNLNDLVNAYLDKLLDNSRHHYSIVLKDDVHLIGELPIFSTTIPLSVHFEPLVQENGDVILKQKSISLGLLELPNQKIMEYMKKYLPMPDWVTVNPKKEELYLAVTNMDIRSNFKVSIEHFDLEANNLAFKIHVPYESLGIKPNY</sequence>
<accession>A0A221M8M5</accession>
<keyword evidence="3" id="KW-1185">Reference proteome</keyword>
<keyword evidence="1" id="KW-1133">Transmembrane helix</keyword>
<dbReference type="KEGG" id="vne:CFK40_02680"/>
<dbReference type="Proteomes" id="UP000204391">
    <property type="component" value="Chromosome"/>
</dbReference>
<evidence type="ECO:0008006" key="4">
    <source>
        <dbReference type="Google" id="ProtNLM"/>
    </source>
</evidence>
<organism evidence="2 3">
    <name type="scientific">Virgibacillus necropolis</name>
    <dbReference type="NCBI Taxonomy" id="163877"/>
    <lineage>
        <taxon>Bacteria</taxon>
        <taxon>Bacillati</taxon>
        <taxon>Bacillota</taxon>
        <taxon>Bacilli</taxon>
        <taxon>Bacillales</taxon>
        <taxon>Bacillaceae</taxon>
        <taxon>Virgibacillus</taxon>
    </lineage>
</organism>